<dbReference type="InterPro" id="IPR022742">
    <property type="entry name" value="Hydrolase_4"/>
</dbReference>
<evidence type="ECO:0000313" key="3">
    <source>
        <dbReference type="EMBL" id="GLH69099.1"/>
    </source>
</evidence>
<dbReference type="Pfam" id="PF12146">
    <property type="entry name" value="Hydrolase_4"/>
    <property type="match status" value="1"/>
</dbReference>
<dbReference type="InterPro" id="IPR029058">
    <property type="entry name" value="AB_hydrolase_fold"/>
</dbReference>
<evidence type="ECO:0000256" key="1">
    <source>
        <dbReference type="SAM" id="Phobius"/>
    </source>
</evidence>
<name>A0ABQ5Q307_9BACT</name>
<gene>
    <name evidence="3" type="ORF">GETHPA_06320</name>
</gene>
<dbReference type="Gene3D" id="3.40.50.1820">
    <property type="entry name" value="alpha/beta hydrolase"/>
    <property type="match status" value="1"/>
</dbReference>
<sequence>MAGPLPPWIAGPLKLLAWGLGAYAALCLAAFLLQRRMMYFPDRSTEAESLRQGARMGLAPWRDGTGHLLGWRRPGTGGDRPQMLVIHGNAGDALGRLDYLPVLEAAGFEGVLLEYPGYGPRPGRPSEGRFVADARAALRQLKAEGPGPVFLLGESLGSGVAVQVAAREPGAVAGLLLVTPFARMTEVAARHYPFFPLGLLLRDRWDSLGAIGGYAGPVALLVAGRDEVVGAAQGRRLAAAAPGPVFVREVSWADHNGLPLEPGQAPWPELLGFLRRPEGMGQ</sequence>
<reference evidence="3 4" key="1">
    <citation type="journal article" date="2023" name="Antonie Van Leeuwenhoek">
        <title>Mesoterricola silvestris gen. nov., sp. nov., Mesoterricola sediminis sp. nov., Geothrix oryzae sp. nov., Geothrix edaphica sp. nov., Geothrix rubra sp. nov., and Geothrix limicola sp. nov., six novel members of Acidobacteriota isolated from soils.</title>
        <authorList>
            <person name="Itoh H."/>
            <person name="Sugisawa Y."/>
            <person name="Mise K."/>
            <person name="Xu Z."/>
            <person name="Kuniyasu M."/>
            <person name="Ushijima N."/>
            <person name="Kawano K."/>
            <person name="Kobayashi E."/>
            <person name="Shiratori Y."/>
            <person name="Masuda Y."/>
            <person name="Senoo K."/>
        </authorList>
    </citation>
    <scope>NUCLEOTIDE SEQUENCE [LARGE SCALE GENOMIC DNA]</scope>
    <source>
        <strain evidence="3 4">Red803</strain>
    </source>
</reference>
<keyword evidence="1" id="KW-1133">Transmembrane helix</keyword>
<dbReference type="SUPFAM" id="SSF53474">
    <property type="entry name" value="alpha/beta-Hydrolases"/>
    <property type="match status" value="1"/>
</dbReference>
<proteinExistence type="predicted"/>
<accession>A0ABQ5Q307</accession>
<evidence type="ECO:0000259" key="2">
    <source>
        <dbReference type="Pfam" id="PF12146"/>
    </source>
</evidence>
<dbReference type="PANTHER" id="PTHR12277">
    <property type="entry name" value="ALPHA/BETA HYDROLASE DOMAIN-CONTAINING PROTEIN"/>
    <property type="match status" value="1"/>
</dbReference>
<keyword evidence="1" id="KW-0812">Transmembrane</keyword>
<evidence type="ECO:0000313" key="4">
    <source>
        <dbReference type="Proteomes" id="UP001165089"/>
    </source>
</evidence>
<keyword evidence="4" id="KW-1185">Reference proteome</keyword>
<organism evidence="3 4">
    <name type="scientific">Geothrix rubra</name>
    <dbReference type="NCBI Taxonomy" id="2927977"/>
    <lineage>
        <taxon>Bacteria</taxon>
        <taxon>Pseudomonadati</taxon>
        <taxon>Acidobacteriota</taxon>
        <taxon>Holophagae</taxon>
        <taxon>Holophagales</taxon>
        <taxon>Holophagaceae</taxon>
        <taxon>Geothrix</taxon>
    </lineage>
</organism>
<feature type="transmembrane region" description="Helical" evidence="1">
    <location>
        <begin position="15"/>
        <end position="33"/>
    </location>
</feature>
<protein>
    <recommendedName>
        <fullName evidence="2">Serine aminopeptidase S33 domain-containing protein</fullName>
    </recommendedName>
</protein>
<dbReference type="Proteomes" id="UP001165089">
    <property type="component" value="Unassembled WGS sequence"/>
</dbReference>
<keyword evidence="1" id="KW-0472">Membrane</keyword>
<dbReference type="PANTHER" id="PTHR12277:SF79">
    <property type="entry name" value="XAA-PRO DIPEPTIDYL-PEPTIDASE-RELATED"/>
    <property type="match status" value="1"/>
</dbReference>
<feature type="domain" description="Serine aminopeptidase S33" evidence="2">
    <location>
        <begin position="82"/>
        <end position="186"/>
    </location>
</feature>
<comment type="caution">
    <text evidence="3">The sequence shown here is derived from an EMBL/GenBank/DDBJ whole genome shotgun (WGS) entry which is preliminary data.</text>
</comment>
<dbReference type="EMBL" id="BSDD01000001">
    <property type="protein sequence ID" value="GLH69099.1"/>
    <property type="molecule type" value="Genomic_DNA"/>
</dbReference>
<dbReference type="RefSeq" id="WP_285722878.1">
    <property type="nucleotide sequence ID" value="NZ_BSDD01000001.1"/>
</dbReference>